<keyword evidence="2" id="KW-1185">Reference proteome</keyword>
<organism evidence="1 2">
    <name type="scientific">Micromonospora craterilacus</name>
    <dbReference type="NCBI Taxonomy" id="1655439"/>
    <lineage>
        <taxon>Bacteria</taxon>
        <taxon>Bacillati</taxon>
        <taxon>Actinomycetota</taxon>
        <taxon>Actinomycetes</taxon>
        <taxon>Micromonosporales</taxon>
        <taxon>Micromonosporaceae</taxon>
        <taxon>Micromonospora</taxon>
    </lineage>
</organism>
<accession>A0A2W2EF64</accession>
<dbReference type="EMBL" id="POTY01000122">
    <property type="protein sequence ID" value="PZG15605.1"/>
    <property type="molecule type" value="Genomic_DNA"/>
</dbReference>
<protein>
    <submittedName>
        <fullName evidence="1">Uncharacterized protein</fullName>
    </submittedName>
</protein>
<dbReference type="Proteomes" id="UP000248924">
    <property type="component" value="Unassembled WGS sequence"/>
</dbReference>
<proteinExistence type="predicted"/>
<dbReference type="RefSeq" id="WP_111215207.1">
    <property type="nucleotide sequence ID" value="NZ_POTY01000122.1"/>
</dbReference>
<reference evidence="1 2" key="1">
    <citation type="submission" date="2018-01" db="EMBL/GenBank/DDBJ databases">
        <title>Draft genome sequence of Jishengella sp. NA12.</title>
        <authorList>
            <person name="Sahin N."/>
            <person name="Ay H."/>
            <person name="Saygin H."/>
        </authorList>
    </citation>
    <scope>NUCLEOTIDE SEQUENCE [LARGE SCALE GENOMIC DNA]</scope>
    <source>
        <strain evidence="1 2">NA12</strain>
    </source>
</reference>
<comment type="caution">
    <text evidence="1">The sequence shown here is derived from an EMBL/GenBank/DDBJ whole genome shotgun (WGS) entry which is preliminary data.</text>
</comment>
<sequence length="158" mass="17348">MTTPPAPDALTVSPDERVSRYADVICAAIDDDISEGVVPPGIGSFVDLHRYLDANEYLIDASVPYDGTQASLDLTNTVQNLVVARLRTPGRRFCTYGDCAFDAHDHTTVKSPDGADLDDAVPMRCQHCGQLAHYDARLEDYRHDDPAAPDCFLVHRDD</sequence>
<dbReference type="OrthoDB" id="3386893at2"/>
<dbReference type="AlphaFoldDB" id="A0A2W2EF64"/>
<evidence type="ECO:0000313" key="2">
    <source>
        <dbReference type="Proteomes" id="UP000248924"/>
    </source>
</evidence>
<gene>
    <name evidence="1" type="ORF">C1I95_19220</name>
</gene>
<name>A0A2W2EF64_9ACTN</name>
<evidence type="ECO:0000313" key="1">
    <source>
        <dbReference type="EMBL" id="PZG15605.1"/>
    </source>
</evidence>